<dbReference type="InParanoid" id="A0A212RQP8"/>
<dbReference type="RefSeq" id="WP_088572332.1">
    <property type="nucleotide sequence ID" value="NZ_FYEK01000075.1"/>
</dbReference>
<evidence type="ECO:0000313" key="3">
    <source>
        <dbReference type="Proteomes" id="UP000197025"/>
    </source>
</evidence>
<dbReference type="Gene3D" id="2.40.260.10">
    <property type="entry name" value="Sortase"/>
    <property type="match status" value="1"/>
</dbReference>
<proteinExistence type="predicted"/>
<dbReference type="InterPro" id="IPR042001">
    <property type="entry name" value="Sortase_F"/>
</dbReference>
<gene>
    <name evidence="2" type="ORF">SAMN02746019_00018060</name>
</gene>
<dbReference type="AlphaFoldDB" id="A0A212RQP8"/>
<evidence type="ECO:0000256" key="1">
    <source>
        <dbReference type="ARBA" id="ARBA00022801"/>
    </source>
</evidence>
<evidence type="ECO:0000313" key="2">
    <source>
        <dbReference type="EMBL" id="SNB74778.1"/>
    </source>
</evidence>
<dbReference type="Proteomes" id="UP000197025">
    <property type="component" value="Unassembled WGS sequence"/>
</dbReference>
<reference evidence="3" key="1">
    <citation type="submission" date="2017-06" db="EMBL/GenBank/DDBJ databases">
        <authorList>
            <person name="Varghese N."/>
            <person name="Submissions S."/>
        </authorList>
    </citation>
    <scope>NUCLEOTIDE SEQUENCE [LARGE SCALE GENOMIC DNA]</scope>
    <source>
        <strain evidence="3">JAD2</strain>
    </source>
</reference>
<dbReference type="InterPro" id="IPR005754">
    <property type="entry name" value="Sortase"/>
</dbReference>
<protein>
    <submittedName>
        <fullName evidence="2">LPXTG-site transpeptidase (Sortase) family protein</fullName>
    </submittedName>
</protein>
<name>A0A212RQP8_9CHLR</name>
<dbReference type="CDD" id="cd05829">
    <property type="entry name" value="Sortase_F"/>
    <property type="match status" value="1"/>
</dbReference>
<dbReference type="Pfam" id="PF04203">
    <property type="entry name" value="Sortase"/>
    <property type="match status" value="1"/>
</dbReference>
<dbReference type="InterPro" id="IPR023365">
    <property type="entry name" value="Sortase_dom-sf"/>
</dbReference>
<sequence length="165" mass="18376">MLPASAARSRAKIFSQRPASSVDLIQEIPALHIAARILGVPQSGSSWDVRWLGAAVGWLEGSAFPTWAGNTVLAGHVWNADNTPGVFASLRELRRGHLVHIHAFGRTYVYEVRENKVIEGPDAAGEVFRHEEEDWITLLTCEGYDPLTGRYRSYRIVRAVRVEVK</sequence>
<dbReference type="OrthoDB" id="167028at2"/>
<accession>A0A212RQP8</accession>
<organism evidence="2 3">
    <name type="scientific">Thermoflexus hugenholtzii JAD2</name>
    <dbReference type="NCBI Taxonomy" id="877466"/>
    <lineage>
        <taxon>Bacteria</taxon>
        <taxon>Bacillati</taxon>
        <taxon>Chloroflexota</taxon>
        <taxon>Thermoflexia</taxon>
        <taxon>Thermoflexales</taxon>
        <taxon>Thermoflexaceae</taxon>
        <taxon>Thermoflexus</taxon>
    </lineage>
</organism>
<dbReference type="GO" id="GO:0016787">
    <property type="term" value="F:hydrolase activity"/>
    <property type="evidence" value="ECO:0007669"/>
    <property type="project" value="UniProtKB-KW"/>
</dbReference>
<keyword evidence="3" id="KW-1185">Reference proteome</keyword>
<dbReference type="SUPFAM" id="SSF63817">
    <property type="entry name" value="Sortase"/>
    <property type="match status" value="1"/>
</dbReference>
<dbReference type="EMBL" id="FYEK01000075">
    <property type="protein sequence ID" value="SNB74778.1"/>
    <property type="molecule type" value="Genomic_DNA"/>
</dbReference>
<keyword evidence="1" id="KW-0378">Hydrolase</keyword>
<dbReference type="NCBIfam" id="TIGR01076">
    <property type="entry name" value="sortase_fam"/>
    <property type="match status" value="1"/>
</dbReference>